<evidence type="ECO:0000313" key="2">
    <source>
        <dbReference type="Proteomes" id="UP001203423"/>
    </source>
</evidence>
<dbReference type="EMBL" id="JAKIKS010000189">
    <property type="protein sequence ID" value="MCL1127665.1"/>
    <property type="molecule type" value="Genomic_DNA"/>
</dbReference>
<name>A0ABT0LJN4_9GAMM</name>
<proteinExistence type="predicted"/>
<evidence type="ECO:0000313" key="1">
    <source>
        <dbReference type="EMBL" id="MCL1127665.1"/>
    </source>
</evidence>
<dbReference type="Proteomes" id="UP001203423">
    <property type="component" value="Unassembled WGS sequence"/>
</dbReference>
<gene>
    <name evidence="1" type="ORF">L2764_25130</name>
</gene>
<reference evidence="1 2" key="1">
    <citation type="submission" date="2022-01" db="EMBL/GenBank/DDBJ databases">
        <title>Whole genome-based taxonomy of the Shewanellaceae.</title>
        <authorList>
            <person name="Martin-Rodriguez A.J."/>
        </authorList>
    </citation>
    <scope>NUCLEOTIDE SEQUENCE [LARGE SCALE GENOMIC DNA]</scope>
    <source>
        <strain evidence="1 2">DSM 17177</strain>
    </source>
</reference>
<accession>A0ABT0LJN4</accession>
<protein>
    <submittedName>
        <fullName evidence="1">Uncharacterized protein</fullName>
    </submittedName>
</protein>
<comment type="caution">
    <text evidence="1">The sequence shown here is derived from an EMBL/GenBank/DDBJ whole genome shotgun (WGS) entry which is preliminary data.</text>
</comment>
<dbReference type="RefSeq" id="WP_248943102.1">
    <property type="nucleotide sequence ID" value="NZ_JAKIKS010000189.1"/>
</dbReference>
<organism evidence="1 2">
    <name type="scientific">Shewanella surugensis</name>
    <dbReference type="NCBI Taxonomy" id="212020"/>
    <lineage>
        <taxon>Bacteria</taxon>
        <taxon>Pseudomonadati</taxon>
        <taxon>Pseudomonadota</taxon>
        <taxon>Gammaproteobacteria</taxon>
        <taxon>Alteromonadales</taxon>
        <taxon>Shewanellaceae</taxon>
        <taxon>Shewanella</taxon>
    </lineage>
</organism>
<keyword evidence="2" id="KW-1185">Reference proteome</keyword>
<sequence length="123" mass="13855">MEYLYRGITKTRYQEQGRNLVCQNSAADLTHYYDTIIPHSGIASTSDFKKAKFHALHGGLVKQGYVFKLSIASLDKEDISIFHVSDLVPDYMYSDVDEYVISLLGIENKSDEIVIDVIPVSSC</sequence>